<dbReference type="InterPro" id="IPR050418">
    <property type="entry name" value="D-iso_2-hydroxyacid_DH_PdxB"/>
</dbReference>
<dbReference type="SUPFAM" id="SSF51735">
    <property type="entry name" value="NAD(P)-binding Rossmann-fold domains"/>
    <property type="match status" value="1"/>
</dbReference>
<dbReference type="GO" id="GO:0003714">
    <property type="term" value="F:transcription corepressor activity"/>
    <property type="evidence" value="ECO:0007669"/>
    <property type="project" value="InterPro"/>
</dbReference>
<proteinExistence type="inferred from homology"/>
<dbReference type="InterPro" id="IPR029753">
    <property type="entry name" value="D-isomer_DH_CS"/>
</dbReference>
<dbReference type="InterPro" id="IPR036291">
    <property type="entry name" value="NAD(P)-bd_dom_sf"/>
</dbReference>
<feature type="domain" description="D-isomer specific 2-hydroxyacid dehydrogenase NAD-binding" evidence="6">
    <location>
        <begin position="110"/>
        <end position="288"/>
    </location>
</feature>
<evidence type="ECO:0000256" key="4">
    <source>
        <dbReference type="RuleBase" id="RU003719"/>
    </source>
</evidence>
<dbReference type="SUPFAM" id="SSF52283">
    <property type="entry name" value="Formate/glycerate dehydrogenase catalytic domain-like"/>
    <property type="match status" value="1"/>
</dbReference>
<evidence type="ECO:0000259" key="6">
    <source>
        <dbReference type="Pfam" id="PF02826"/>
    </source>
</evidence>
<reference evidence="7" key="1">
    <citation type="submission" date="2020-07" db="EMBL/GenBank/DDBJ databases">
        <title>Genomic analysis of a strain of Sedimentibacter Hydroxybenzoicus DSM7310.</title>
        <authorList>
            <person name="Ma S."/>
        </authorList>
    </citation>
    <scope>NUCLEOTIDE SEQUENCE</scope>
    <source>
        <strain evidence="7">DSM 7310</strain>
    </source>
</reference>
<comment type="caution">
    <text evidence="7">The sequence shown here is derived from an EMBL/GenBank/DDBJ whole genome shotgun (WGS) entry which is preliminary data.</text>
</comment>
<name>A0A974BL09_SEDHY</name>
<dbReference type="InterPro" id="IPR006139">
    <property type="entry name" value="D-isomer_2_OHA_DH_cat_dom"/>
</dbReference>
<dbReference type="InterPro" id="IPR006140">
    <property type="entry name" value="D-isomer_DH_NAD-bd"/>
</dbReference>
<evidence type="ECO:0000313" key="7">
    <source>
        <dbReference type="EMBL" id="NYB74687.1"/>
    </source>
</evidence>
<dbReference type="EMBL" id="JACBNQ010000012">
    <property type="protein sequence ID" value="NYB74687.1"/>
    <property type="molecule type" value="Genomic_DNA"/>
</dbReference>
<evidence type="ECO:0000259" key="5">
    <source>
        <dbReference type="Pfam" id="PF00389"/>
    </source>
</evidence>
<comment type="similarity">
    <text evidence="1 4">Belongs to the D-isomer specific 2-hydroxyacid dehydrogenase family.</text>
</comment>
<dbReference type="GO" id="GO:0051287">
    <property type="term" value="F:NAD binding"/>
    <property type="evidence" value="ECO:0007669"/>
    <property type="project" value="InterPro"/>
</dbReference>
<dbReference type="AlphaFoldDB" id="A0A974BL09"/>
<feature type="domain" description="D-isomer specific 2-hydroxyacid dehydrogenase catalytic" evidence="5">
    <location>
        <begin position="14"/>
        <end position="316"/>
    </location>
</feature>
<protein>
    <submittedName>
        <fullName evidence="7">C-terminal binding protein</fullName>
    </submittedName>
</protein>
<sequence length="331" mass="35744">MGKFKVVSVDKLLPLTHYETDILEAIGATVEQYNCVTPEEIEKVAADADAIITVGAKITREAISKLKKCKVIGRYGVGIDNVDAEAATEAGIVVTYVPVYCQEEVATLALTLMLACERRIIPANEIVKSGEWKSALKASAGARSTKGKTFGLIGFGAIAREVVPLVQPLQVKVIAYDPYINLDFCKDLNVESVDLEYLLKNSDYVSLHVPLMASTHHMIDAEQLKMMKKDAILINTGRGALINQKALCDALNQGVIAAAGLDVLEFEPPDPEDEIFKLNNVITTGHIGAATNEALVRLRQKVAQGVADVLTGKCPEAIGNPAIKEKVQFLD</sequence>
<gene>
    <name evidence="7" type="ORF">HZF24_11120</name>
</gene>
<dbReference type="GO" id="GO:0016616">
    <property type="term" value="F:oxidoreductase activity, acting on the CH-OH group of donors, NAD or NADP as acceptor"/>
    <property type="evidence" value="ECO:0007669"/>
    <property type="project" value="InterPro"/>
</dbReference>
<evidence type="ECO:0000256" key="1">
    <source>
        <dbReference type="ARBA" id="ARBA00005854"/>
    </source>
</evidence>
<dbReference type="Pfam" id="PF00389">
    <property type="entry name" value="2-Hacid_dh"/>
    <property type="match status" value="1"/>
</dbReference>
<dbReference type="Gene3D" id="3.40.50.720">
    <property type="entry name" value="NAD(P)-binding Rossmann-like Domain"/>
    <property type="match status" value="2"/>
</dbReference>
<dbReference type="PANTHER" id="PTHR43761">
    <property type="entry name" value="D-ISOMER SPECIFIC 2-HYDROXYACID DEHYDROGENASE FAMILY PROTEIN (AFU_ORTHOLOGUE AFUA_1G13630)"/>
    <property type="match status" value="1"/>
</dbReference>
<dbReference type="CDD" id="cd05299">
    <property type="entry name" value="CtBP_dh"/>
    <property type="match status" value="1"/>
</dbReference>
<keyword evidence="3" id="KW-0520">NAD</keyword>
<dbReference type="PROSITE" id="PS00671">
    <property type="entry name" value="D_2_HYDROXYACID_DH_3"/>
    <property type="match status" value="1"/>
</dbReference>
<dbReference type="Proteomes" id="UP000611629">
    <property type="component" value="Unassembled WGS sequence"/>
</dbReference>
<keyword evidence="8" id="KW-1185">Reference proteome</keyword>
<dbReference type="FunFam" id="3.40.50.720:FF:000203">
    <property type="entry name" value="D-3-phosphoglycerate dehydrogenase (SerA)"/>
    <property type="match status" value="1"/>
</dbReference>
<keyword evidence="2 4" id="KW-0560">Oxidoreductase</keyword>
<dbReference type="InterPro" id="IPR043322">
    <property type="entry name" value="CtBP"/>
</dbReference>
<accession>A0A974BL09</accession>
<evidence type="ECO:0000256" key="2">
    <source>
        <dbReference type="ARBA" id="ARBA00023002"/>
    </source>
</evidence>
<organism evidence="7 8">
    <name type="scientific">Sedimentibacter hydroxybenzoicus DSM 7310</name>
    <dbReference type="NCBI Taxonomy" id="1123245"/>
    <lineage>
        <taxon>Bacteria</taxon>
        <taxon>Bacillati</taxon>
        <taxon>Bacillota</taxon>
        <taxon>Tissierellia</taxon>
        <taxon>Sedimentibacter</taxon>
    </lineage>
</organism>
<dbReference type="Pfam" id="PF02826">
    <property type="entry name" value="2-Hacid_dh_C"/>
    <property type="match status" value="1"/>
</dbReference>
<dbReference type="PANTHER" id="PTHR43761:SF1">
    <property type="entry name" value="D-ISOMER SPECIFIC 2-HYDROXYACID DEHYDROGENASE CATALYTIC DOMAIN-CONTAINING PROTEIN-RELATED"/>
    <property type="match status" value="1"/>
</dbReference>
<evidence type="ECO:0000256" key="3">
    <source>
        <dbReference type="ARBA" id="ARBA00023027"/>
    </source>
</evidence>
<evidence type="ECO:0000313" key="8">
    <source>
        <dbReference type="Proteomes" id="UP000611629"/>
    </source>
</evidence>
<dbReference type="RefSeq" id="WP_179238394.1">
    <property type="nucleotide sequence ID" value="NZ_JACBNQ010000012.1"/>
</dbReference>